<evidence type="ECO:0000313" key="2">
    <source>
        <dbReference type="Proteomes" id="UP001234297"/>
    </source>
</evidence>
<gene>
    <name evidence="1" type="ORF">MRB53_001727</name>
</gene>
<evidence type="ECO:0000313" key="1">
    <source>
        <dbReference type="EMBL" id="KAJ8648704.1"/>
    </source>
</evidence>
<protein>
    <submittedName>
        <fullName evidence="1">Uncharacterized protein</fullName>
    </submittedName>
</protein>
<comment type="caution">
    <text evidence="1">The sequence shown here is derived from an EMBL/GenBank/DDBJ whole genome shotgun (WGS) entry which is preliminary data.</text>
</comment>
<accession>A0ACC2MU94</accession>
<proteinExistence type="predicted"/>
<name>A0ACC2MU94_PERAE</name>
<dbReference type="Proteomes" id="UP001234297">
    <property type="component" value="Chromosome 1"/>
</dbReference>
<keyword evidence="2" id="KW-1185">Reference proteome</keyword>
<reference evidence="1 2" key="1">
    <citation type="journal article" date="2022" name="Hortic Res">
        <title>A haplotype resolved chromosomal level avocado genome allows analysis of novel avocado genes.</title>
        <authorList>
            <person name="Nath O."/>
            <person name="Fletcher S.J."/>
            <person name="Hayward A."/>
            <person name="Shaw L.M."/>
            <person name="Masouleh A.K."/>
            <person name="Furtado A."/>
            <person name="Henry R.J."/>
            <person name="Mitter N."/>
        </authorList>
    </citation>
    <scope>NUCLEOTIDE SEQUENCE [LARGE SCALE GENOMIC DNA]</scope>
    <source>
        <strain evidence="2">cv. Hass</strain>
    </source>
</reference>
<organism evidence="1 2">
    <name type="scientific">Persea americana</name>
    <name type="common">Avocado</name>
    <dbReference type="NCBI Taxonomy" id="3435"/>
    <lineage>
        <taxon>Eukaryota</taxon>
        <taxon>Viridiplantae</taxon>
        <taxon>Streptophyta</taxon>
        <taxon>Embryophyta</taxon>
        <taxon>Tracheophyta</taxon>
        <taxon>Spermatophyta</taxon>
        <taxon>Magnoliopsida</taxon>
        <taxon>Magnoliidae</taxon>
        <taxon>Laurales</taxon>
        <taxon>Lauraceae</taxon>
        <taxon>Persea</taxon>
    </lineage>
</organism>
<sequence length="340" mass="38482">MVSLLYSSYVSLLIYGTFGRTHNVVLKDIFYQVRARALFLDIYVPSAYTAKWDPSLNNKMSTEVPTFLRKKNWNYFITSQCGFAIEIVKASNSTFEKVCDTTISWPFALGLKKLGFVLLHTNPGPHFELAQLAVADDQVGVEKKNVFLWARNKLYTSSQILATASPQQEERRDAEAATTIYGGLKKCCETNPKSNYSFRGLVMTLDGDHKAIRPSDLEGLKGRGLRSLPNAKEPNRMKVMVEGDKSASKVSITKEKANPDKVGLFPTNHHRTDDRFGEDLSPQLLPHKIMECEKVAGITTEQNCEGWNLLEPQRDNIWLKDVARCRRSNRVSESCLFYQL</sequence>
<dbReference type="EMBL" id="CM056809">
    <property type="protein sequence ID" value="KAJ8648704.1"/>
    <property type="molecule type" value="Genomic_DNA"/>
</dbReference>